<keyword evidence="4 7" id="KW-0812">Transmembrane</keyword>
<keyword evidence="5 7" id="KW-1133">Transmembrane helix</keyword>
<sequence length="444" mass="45887">MPTAYSRVTLVSGARRVDLALPTVLPVADLMPQLLRLCAPAEDSLTPAAWSIARVGGPAINPARTLVDSGVVDGDVLELRSTAAAPRPAYVEDVRDAVEDFVDAAGHVWEPRTTETFALLAAAIGLAALTAVPQARAAQDGNALAGAFLLAALCAGAGRWADQRGHRIAAPLMFATGTLWGALAGWLTAGFGPWLPSTDVAIALLGGLTVACLARAVSPHATAHLAFWLLLDVSGVVVAACGLAGQDPVTGVRLLVVLAVLTVGVMPRLSLTVGGLAGADFRVRHFGAVSADEIGERFRQSRDLFYGGLFAAAVTAAVCGALLARGTTWDRWLGVAAGFALILRSRAFSRVPSILPLRLAGLVVLVVQALGYVLGTPALRPHLLLLGAVATMIVLAVSAVPLSEVTGARVKQSLNRLEQLVVVTMLVLMAGAIGVYDWVGRLAG</sequence>
<evidence type="ECO:0000259" key="8">
    <source>
        <dbReference type="Pfam" id="PF19053"/>
    </source>
</evidence>
<dbReference type="NCBIfam" id="TIGR03920">
    <property type="entry name" value="T7SS_EccD"/>
    <property type="match status" value="1"/>
</dbReference>
<name>A0A919IGV9_9ACTN</name>
<dbReference type="Pfam" id="PF19053">
    <property type="entry name" value="EccD"/>
    <property type="match status" value="1"/>
</dbReference>
<keyword evidence="10" id="KW-1185">Reference proteome</keyword>
<dbReference type="EMBL" id="BOMH01000022">
    <property type="protein sequence ID" value="GID65268.1"/>
    <property type="molecule type" value="Genomic_DNA"/>
</dbReference>
<feature type="transmembrane region" description="Helical" evidence="7">
    <location>
        <begin position="168"/>
        <end position="188"/>
    </location>
</feature>
<feature type="transmembrane region" description="Helical" evidence="7">
    <location>
        <begin position="143"/>
        <end position="161"/>
    </location>
</feature>
<feature type="transmembrane region" description="Helical" evidence="7">
    <location>
        <begin position="117"/>
        <end position="137"/>
    </location>
</feature>
<feature type="transmembrane region" description="Helical" evidence="7">
    <location>
        <begin position="357"/>
        <end position="375"/>
    </location>
</feature>
<dbReference type="InterPro" id="IPR044049">
    <property type="entry name" value="EccD_transm"/>
</dbReference>
<evidence type="ECO:0000256" key="1">
    <source>
        <dbReference type="ARBA" id="ARBA00004651"/>
    </source>
</evidence>
<gene>
    <name evidence="9" type="ORF">Acy02nite_31490</name>
</gene>
<evidence type="ECO:0000313" key="10">
    <source>
        <dbReference type="Proteomes" id="UP000619479"/>
    </source>
</evidence>
<dbReference type="Pfam" id="PF08817">
    <property type="entry name" value="YukD"/>
    <property type="match status" value="1"/>
</dbReference>
<evidence type="ECO:0000256" key="6">
    <source>
        <dbReference type="ARBA" id="ARBA00023136"/>
    </source>
</evidence>
<organism evidence="9 10">
    <name type="scientific">Actinoplanes cyaneus</name>
    <dbReference type="NCBI Taxonomy" id="52696"/>
    <lineage>
        <taxon>Bacteria</taxon>
        <taxon>Bacillati</taxon>
        <taxon>Actinomycetota</taxon>
        <taxon>Actinomycetes</taxon>
        <taxon>Micromonosporales</taxon>
        <taxon>Micromonosporaceae</taxon>
        <taxon>Actinoplanes</taxon>
    </lineage>
</organism>
<proteinExistence type="inferred from homology"/>
<feature type="transmembrane region" description="Helical" evidence="7">
    <location>
        <begin position="251"/>
        <end position="277"/>
    </location>
</feature>
<feature type="transmembrane region" description="Helical" evidence="7">
    <location>
        <begin position="200"/>
        <end position="218"/>
    </location>
</feature>
<feature type="domain" description="EccD-like transmembrane" evidence="8">
    <location>
        <begin position="116"/>
        <end position="440"/>
    </location>
</feature>
<accession>A0A919IGV9</accession>
<keyword evidence="6 7" id="KW-0472">Membrane</keyword>
<evidence type="ECO:0000256" key="2">
    <source>
        <dbReference type="ARBA" id="ARBA00006162"/>
    </source>
</evidence>
<dbReference type="Proteomes" id="UP000619479">
    <property type="component" value="Unassembled WGS sequence"/>
</dbReference>
<evidence type="ECO:0000256" key="7">
    <source>
        <dbReference type="SAM" id="Phobius"/>
    </source>
</evidence>
<evidence type="ECO:0000256" key="3">
    <source>
        <dbReference type="ARBA" id="ARBA00022475"/>
    </source>
</evidence>
<comment type="caution">
    <text evidence="9">The sequence shown here is derived from an EMBL/GenBank/DDBJ whole genome shotgun (WGS) entry which is preliminary data.</text>
</comment>
<dbReference type="InterPro" id="IPR006707">
    <property type="entry name" value="T7SS_EccD"/>
</dbReference>
<comment type="subcellular location">
    <subcellularLocation>
        <location evidence="1">Cell membrane</location>
        <topology evidence="1">Multi-pass membrane protein</topology>
    </subcellularLocation>
</comment>
<dbReference type="InterPro" id="IPR024962">
    <property type="entry name" value="YukD-like"/>
</dbReference>
<dbReference type="RefSeq" id="WP_203741215.1">
    <property type="nucleotide sequence ID" value="NZ_BAAAUC010000018.1"/>
</dbReference>
<keyword evidence="3" id="KW-1003">Cell membrane</keyword>
<comment type="similarity">
    <text evidence="2">Belongs to the EccD/Snm4 family.</text>
</comment>
<feature type="transmembrane region" description="Helical" evidence="7">
    <location>
        <begin position="225"/>
        <end position="245"/>
    </location>
</feature>
<dbReference type="GO" id="GO:0005886">
    <property type="term" value="C:plasma membrane"/>
    <property type="evidence" value="ECO:0007669"/>
    <property type="project" value="UniProtKB-SubCell"/>
</dbReference>
<feature type="transmembrane region" description="Helical" evidence="7">
    <location>
        <begin position="381"/>
        <end position="400"/>
    </location>
</feature>
<feature type="transmembrane region" description="Helical" evidence="7">
    <location>
        <begin position="420"/>
        <end position="439"/>
    </location>
</feature>
<dbReference type="AlphaFoldDB" id="A0A919IGV9"/>
<reference evidence="9" key="1">
    <citation type="submission" date="2021-01" db="EMBL/GenBank/DDBJ databases">
        <title>Whole genome shotgun sequence of Actinoplanes cyaneus NBRC 14990.</title>
        <authorList>
            <person name="Komaki H."/>
            <person name="Tamura T."/>
        </authorList>
    </citation>
    <scope>NUCLEOTIDE SEQUENCE</scope>
    <source>
        <strain evidence="9">NBRC 14990</strain>
    </source>
</reference>
<evidence type="ECO:0000313" key="9">
    <source>
        <dbReference type="EMBL" id="GID65268.1"/>
    </source>
</evidence>
<protein>
    <submittedName>
        <fullName evidence="9">Type VII secretion integral membrane protein EccD</fullName>
    </submittedName>
</protein>
<evidence type="ECO:0000256" key="4">
    <source>
        <dbReference type="ARBA" id="ARBA00022692"/>
    </source>
</evidence>
<feature type="transmembrane region" description="Helical" evidence="7">
    <location>
        <begin position="304"/>
        <end position="323"/>
    </location>
</feature>
<evidence type="ECO:0000256" key="5">
    <source>
        <dbReference type="ARBA" id="ARBA00022989"/>
    </source>
</evidence>
<dbReference type="Gene3D" id="3.10.20.90">
    <property type="entry name" value="Phosphatidylinositol 3-kinase Catalytic Subunit, Chain A, domain 1"/>
    <property type="match status" value="1"/>
</dbReference>